<gene>
    <name evidence="2" type="ORF">COW72_02200</name>
</gene>
<sequence>MTDHNRLDCIKELSGAIAVKGQKLKDPVKELQKLYDCQNCCRDCCKNPCLNWVDDSWQSCGAYPCCEGQGMEGYYNYQKCPHSCCEFFQECPCTKCGFDCNSIKSEEGENCNCICVRPDGKCCNYEVDPNRPYEDLQVRALIDKNLIKPGETDPYPDISSIKQALKELRLKLSLFLLTEGLKEEKNLDELLNDETGDAQDLIKRILIGYTNEGNFLNINEEKLKGILGIKSVMKYLIEDGNYQNLLLDDDNLAKTIMINLGLLENEVAINEIAWMGTQANPNHQWIELYNNTEGEINLSGWKLILKDNFEIALTGEIPGQGFYLLENNENATSEVADQTYSESLRLADTGGVLELYDQFDNLVDRVYCSNRWFAGDKDSYTSMERINPQEDGSDADNWATNLSIKVEEEEKKKDFIDGKDEKENPIYGTPKNPNSVGLNVISYPSLDALKGKVGERLSKEESQREKLILVLRQEGNLERMLKSEDSKDALADILTGTDERLKKLLSQGDVIRILLEDKEKSDLLLANEHIKEVIKDILIDRVWKEDDEANTEWGEFIAHLPEARTNLKLINDFQEDLLWVSEAGDLMWGCEVDPTSYDQLRVPELFGPTKVQEVPEWSGIKKEIPQKIEGLDPSIF</sequence>
<evidence type="ECO:0000313" key="2">
    <source>
        <dbReference type="EMBL" id="PIQ06224.1"/>
    </source>
</evidence>
<dbReference type="AlphaFoldDB" id="A0A2H0FHQ1"/>
<evidence type="ECO:0000313" key="3">
    <source>
        <dbReference type="Proteomes" id="UP000230778"/>
    </source>
</evidence>
<dbReference type="InterPro" id="IPR036415">
    <property type="entry name" value="Lamin_tail_dom_sf"/>
</dbReference>
<reference evidence="2 3" key="1">
    <citation type="submission" date="2017-09" db="EMBL/GenBank/DDBJ databases">
        <title>Depth-based differentiation of microbial function through sediment-hosted aquifers and enrichment of novel symbionts in the deep terrestrial subsurface.</title>
        <authorList>
            <person name="Probst A.J."/>
            <person name="Ladd B."/>
            <person name="Jarett J.K."/>
            <person name="Geller-Mcgrath D.E."/>
            <person name="Sieber C.M."/>
            <person name="Emerson J.B."/>
            <person name="Anantharaman K."/>
            <person name="Thomas B.C."/>
            <person name="Malmstrom R."/>
            <person name="Stieglmeier M."/>
            <person name="Klingl A."/>
            <person name="Woyke T."/>
            <person name="Ryan C.M."/>
            <person name="Banfield J.F."/>
        </authorList>
    </citation>
    <scope>NUCLEOTIDE SEQUENCE [LARGE SCALE GENOMIC DNA]</scope>
    <source>
        <strain evidence="2">CG18_big_fil_WC_8_21_14_2_50_37_10</strain>
    </source>
</reference>
<name>A0A2H0FHQ1_9BACT</name>
<feature type="non-terminal residue" evidence="2">
    <location>
        <position position="636"/>
    </location>
</feature>
<protein>
    <recommendedName>
        <fullName evidence="1">LTD domain-containing protein</fullName>
    </recommendedName>
</protein>
<dbReference type="InterPro" id="IPR001322">
    <property type="entry name" value="Lamin_tail_dom"/>
</dbReference>
<dbReference type="SUPFAM" id="SSF74853">
    <property type="entry name" value="Lamin A/C globular tail domain"/>
    <property type="match status" value="1"/>
</dbReference>
<dbReference type="EMBL" id="PCUC01000118">
    <property type="protein sequence ID" value="PIQ06224.1"/>
    <property type="molecule type" value="Genomic_DNA"/>
</dbReference>
<accession>A0A2H0FHQ1</accession>
<proteinExistence type="predicted"/>
<dbReference type="Pfam" id="PF00932">
    <property type="entry name" value="LTD"/>
    <property type="match status" value="1"/>
</dbReference>
<evidence type="ECO:0000259" key="1">
    <source>
        <dbReference type="Pfam" id="PF00932"/>
    </source>
</evidence>
<feature type="domain" description="LTD" evidence="1">
    <location>
        <begin position="265"/>
        <end position="366"/>
    </location>
</feature>
<comment type="caution">
    <text evidence="2">The sequence shown here is derived from an EMBL/GenBank/DDBJ whole genome shotgun (WGS) entry which is preliminary data.</text>
</comment>
<organism evidence="2 3">
    <name type="scientific">Candidatus Nealsonbacteria bacterium CG18_big_fil_WC_8_21_14_2_50_37_10</name>
    <dbReference type="NCBI Taxonomy" id="1974717"/>
    <lineage>
        <taxon>Bacteria</taxon>
        <taxon>Candidatus Nealsoniibacteriota</taxon>
    </lineage>
</organism>
<dbReference type="Proteomes" id="UP000230778">
    <property type="component" value="Unassembled WGS sequence"/>
</dbReference>